<evidence type="ECO:0000313" key="6">
    <source>
        <dbReference type="EMBL" id="PYI10943.1"/>
    </source>
</evidence>
<dbReference type="GO" id="GO:0044550">
    <property type="term" value="P:secondary metabolite biosynthetic process"/>
    <property type="evidence" value="ECO:0007669"/>
    <property type="project" value="TreeGrafter"/>
</dbReference>
<dbReference type="Pfam" id="PF05199">
    <property type="entry name" value="GMC_oxred_C"/>
    <property type="match status" value="1"/>
</dbReference>
<sequence length="611" mass="66834">MLSHLRSVALCSLFLGPAVSTPFVYHRRPQLQQYLGAGAIANPPVPADAYDYVVVGGGVTGLIAAARLAEASYTVAVIEMGDYTEKTTGNLTEVPGYTEQFDNSDTPPRDDVEWWWEVAGTPIGGSHDFSYFGYLQPSAGALQKWAEEVDDPSWTYANTKEYFDKAVFFTPANATTRFANATPDYPPDLGAGGPLEITYPRWAHPFSTWLPRAFDALDVSPIHGFVDGELLGRSWVLDTINSTDGTRATTWTAYLRDNPVLSRVHIFTNTLAQQILFDGTKATGVRVNASGESFTLTANHEVVLAGGGIMSPQLLMVSGVGPAKQLEAFDIDPVLVNEAVGQNMHDHIVFGVTYKVKVPTSSILLDETVKWQQEDLFKDNVTGMLTNPGPDYGATVKIPRDLRNFTQDVRDDLAALPSDWPELLIVSFPLGHDSPHDGNNYATLMGIPMTAKSMGYITLNSASMADKVNVIPNWLTSKTDLEVSVASLKYMRRVFEDADMVPILDGDEYAPGPEAATWAEVEDALKCHYRSMHHPAATLKMGRDDDPNAVVNSRGQVMGLENVRVVDPSAFPFLPPGLPLAPAFMFAEKITDNMINDQKSKGRHGKERTDL</sequence>
<dbReference type="STRING" id="1448318.A0A319FMR9"/>
<dbReference type="OrthoDB" id="269227at2759"/>
<accession>A0A319FMR9</accession>
<reference evidence="6 7" key="1">
    <citation type="submission" date="2018-02" db="EMBL/GenBank/DDBJ databases">
        <title>The genomes of Aspergillus section Nigri reveals drivers in fungal speciation.</title>
        <authorList>
            <consortium name="DOE Joint Genome Institute"/>
            <person name="Vesth T.C."/>
            <person name="Nybo J."/>
            <person name="Theobald S."/>
            <person name="Brandl J."/>
            <person name="Frisvad J.C."/>
            <person name="Nielsen K.F."/>
            <person name="Lyhne E.K."/>
            <person name="Kogle M.E."/>
            <person name="Kuo A."/>
            <person name="Riley R."/>
            <person name="Clum A."/>
            <person name="Nolan M."/>
            <person name="Lipzen A."/>
            <person name="Salamov A."/>
            <person name="Henrissat B."/>
            <person name="Wiebenga A."/>
            <person name="De vries R.P."/>
            <person name="Grigoriev I.V."/>
            <person name="Mortensen U.H."/>
            <person name="Andersen M.R."/>
            <person name="Baker S.E."/>
        </authorList>
    </citation>
    <scope>NUCLEOTIDE SEQUENCE [LARGE SCALE GENOMIC DNA]</scope>
    <source>
        <strain evidence="6 7">CBS 121057</strain>
    </source>
</reference>
<evidence type="ECO:0000259" key="4">
    <source>
        <dbReference type="Pfam" id="PF00732"/>
    </source>
</evidence>
<keyword evidence="7" id="KW-1185">Reference proteome</keyword>
<dbReference type="Pfam" id="PF00732">
    <property type="entry name" value="GMC_oxred_N"/>
    <property type="match status" value="1"/>
</dbReference>
<evidence type="ECO:0000256" key="3">
    <source>
        <dbReference type="SAM" id="SignalP"/>
    </source>
</evidence>
<dbReference type="PANTHER" id="PTHR11552">
    <property type="entry name" value="GLUCOSE-METHANOL-CHOLINE GMC OXIDOREDUCTASE"/>
    <property type="match status" value="1"/>
</dbReference>
<name>A0A319FMR9_ASPSB</name>
<gene>
    <name evidence="6" type="ORF">BO78DRAFT_382834</name>
</gene>
<feature type="signal peptide" evidence="3">
    <location>
        <begin position="1"/>
        <end position="20"/>
    </location>
</feature>
<dbReference type="InterPro" id="IPR000172">
    <property type="entry name" value="GMC_OxRdtase_N"/>
</dbReference>
<dbReference type="InterPro" id="IPR007867">
    <property type="entry name" value="GMC_OxRtase_C"/>
</dbReference>
<dbReference type="GO" id="GO:0016614">
    <property type="term" value="F:oxidoreductase activity, acting on CH-OH group of donors"/>
    <property type="evidence" value="ECO:0007669"/>
    <property type="project" value="InterPro"/>
</dbReference>
<dbReference type="VEuPathDB" id="FungiDB:BO78DRAFT_382834"/>
<evidence type="ECO:0000313" key="7">
    <source>
        <dbReference type="Proteomes" id="UP000248423"/>
    </source>
</evidence>
<evidence type="ECO:0000259" key="5">
    <source>
        <dbReference type="Pfam" id="PF05199"/>
    </source>
</evidence>
<dbReference type="Proteomes" id="UP000248423">
    <property type="component" value="Unassembled WGS sequence"/>
</dbReference>
<dbReference type="AlphaFoldDB" id="A0A319FMR9"/>
<proteinExistence type="inferred from homology"/>
<dbReference type="InterPro" id="IPR036188">
    <property type="entry name" value="FAD/NAD-bd_sf"/>
</dbReference>
<feature type="domain" description="Glucose-methanol-choline oxidoreductase N-terminal" evidence="4">
    <location>
        <begin position="50"/>
        <end position="349"/>
    </location>
</feature>
<dbReference type="SUPFAM" id="SSF54373">
    <property type="entry name" value="FAD-linked reductases, C-terminal domain"/>
    <property type="match status" value="1"/>
</dbReference>
<evidence type="ECO:0000256" key="2">
    <source>
        <dbReference type="ARBA" id="ARBA00023180"/>
    </source>
</evidence>
<protein>
    <submittedName>
        <fullName evidence="6">Alcohol oxidase</fullName>
    </submittedName>
</protein>
<feature type="chain" id="PRO_5016312714" evidence="3">
    <location>
        <begin position="21"/>
        <end position="611"/>
    </location>
</feature>
<dbReference type="SUPFAM" id="SSF51905">
    <property type="entry name" value="FAD/NAD(P)-binding domain"/>
    <property type="match status" value="1"/>
</dbReference>
<dbReference type="PANTHER" id="PTHR11552:SF138">
    <property type="entry name" value="DEHYDROGENASE PKFF-RELATED"/>
    <property type="match status" value="1"/>
</dbReference>
<dbReference type="Gene3D" id="3.50.50.60">
    <property type="entry name" value="FAD/NAD(P)-binding domain"/>
    <property type="match status" value="1"/>
</dbReference>
<dbReference type="EMBL" id="KZ826319">
    <property type="protein sequence ID" value="PYI10943.1"/>
    <property type="molecule type" value="Genomic_DNA"/>
</dbReference>
<organism evidence="6 7">
    <name type="scientific">Aspergillus sclerotiicarbonarius (strain CBS 121057 / IBT 28362)</name>
    <dbReference type="NCBI Taxonomy" id="1448318"/>
    <lineage>
        <taxon>Eukaryota</taxon>
        <taxon>Fungi</taxon>
        <taxon>Dikarya</taxon>
        <taxon>Ascomycota</taxon>
        <taxon>Pezizomycotina</taxon>
        <taxon>Eurotiomycetes</taxon>
        <taxon>Eurotiomycetidae</taxon>
        <taxon>Eurotiales</taxon>
        <taxon>Aspergillaceae</taxon>
        <taxon>Aspergillus</taxon>
        <taxon>Aspergillus subgen. Circumdati</taxon>
    </lineage>
</organism>
<dbReference type="Gene3D" id="3.30.560.10">
    <property type="entry name" value="Glucose Oxidase, domain 3"/>
    <property type="match status" value="1"/>
</dbReference>
<dbReference type="InterPro" id="IPR012132">
    <property type="entry name" value="GMC_OxRdtase"/>
</dbReference>
<dbReference type="PIRSF" id="PIRSF000137">
    <property type="entry name" value="Alcohol_oxidase"/>
    <property type="match status" value="1"/>
</dbReference>
<comment type="similarity">
    <text evidence="1">Belongs to the GMC oxidoreductase family.</text>
</comment>
<dbReference type="GO" id="GO:0050660">
    <property type="term" value="F:flavin adenine dinucleotide binding"/>
    <property type="evidence" value="ECO:0007669"/>
    <property type="project" value="InterPro"/>
</dbReference>
<keyword evidence="3" id="KW-0732">Signal</keyword>
<keyword evidence="2" id="KW-0325">Glycoprotein</keyword>
<feature type="domain" description="Glucose-methanol-choline oxidoreductase C-terminal" evidence="5">
    <location>
        <begin position="452"/>
        <end position="587"/>
    </location>
</feature>
<evidence type="ECO:0000256" key="1">
    <source>
        <dbReference type="ARBA" id="ARBA00010790"/>
    </source>
</evidence>